<dbReference type="EMBL" id="JAHRHJ020000010">
    <property type="protein sequence ID" value="KAH9297394.1"/>
    <property type="molecule type" value="Genomic_DNA"/>
</dbReference>
<evidence type="ECO:0000313" key="3">
    <source>
        <dbReference type="Proteomes" id="UP000824469"/>
    </source>
</evidence>
<comment type="caution">
    <text evidence="2">The sequence shown here is derived from an EMBL/GenBank/DDBJ whole genome shotgun (WGS) entry which is preliminary data.</text>
</comment>
<feature type="region of interest" description="Disordered" evidence="1">
    <location>
        <begin position="1"/>
        <end position="47"/>
    </location>
</feature>
<keyword evidence="3" id="KW-1185">Reference proteome</keyword>
<feature type="non-terminal residue" evidence="2">
    <location>
        <position position="264"/>
    </location>
</feature>
<evidence type="ECO:0000313" key="2">
    <source>
        <dbReference type="EMBL" id="KAH9297394.1"/>
    </source>
</evidence>
<gene>
    <name evidence="2" type="ORF">KI387_029076</name>
</gene>
<feature type="compositionally biased region" description="Basic and acidic residues" evidence="1">
    <location>
        <begin position="18"/>
        <end position="32"/>
    </location>
</feature>
<reference evidence="2 3" key="1">
    <citation type="journal article" date="2021" name="Nat. Plants">
        <title>The Taxus genome provides insights into paclitaxel biosynthesis.</title>
        <authorList>
            <person name="Xiong X."/>
            <person name="Gou J."/>
            <person name="Liao Q."/>
            <person name="Li Y."/>
            <person name="Zhou Q."/>
            <person name="Bi G."/>
            <person name="Li C."/>
            <person name="Du R."/>
            <person name="Wang X."/>
            <person name="Sun T."/>
            <person name="Guo L."/>
            <person name="Liang H."/>
            <person name="Lu P."/>
            <person name="Wu Y."/>
            <person name="Zhang Z."/>
            <person name="Ro D.K."/>
            <person name="Shang Y."/>
            <person name="Huang S."/>
            <person name="Yan J."/>
        </authorList>
    </citation>
    <scope>NUCLEOTIDE SEQUENCE [LARGE SCALE GENOMIC DNA]</scope>
    <source>
        <strain evidence="2">Ta-2019</strain>
    </source>
</reference>
<name>A0AA38CHE0_TAXCH</name>
<feature type="non-terminal residue" evidence="2">
    <location>
        <position position="1"/>
    </location>
</feature>
<organism evidence="2 3">
    <name type="scientific">Taxus chinensis</name>
    <name type="common">Chinese yew</name>
    <name type="synonym">Taxus wallichiana var. chinensis</name>
    <dbReference type="NCBI Taxonomy" id="29808"/>
    <lineage>
        <taxon>Eukaryota</taxon>
        <taxon>Viridiplantae</taxon>
        <taxon>Streptophyta</taxon>
        <taxon>Embryophyta</taxon>
        <taxon>Tracheophyta</taxon>
        <taxon>Spermatophyta</taxon>
        <taxon>Pinopsida</taxon>
        <taxon>Pinidae</taxon>
        <taxon>Conifers II</taxon>
        <taxon>Cupressales</taxon>
        <taxon>Taxaceae</taxon>
        <taxon>Taxus</taxon>
    </lineage>
</organism>
<dbReference type="AlphaFoldDB" id="A0AA38CHE0"/>
<protein>
    <submittedName>
        <fullName evidence="2">Uncharacterized protein</fullName>
    </submittedName>
</protein>
<dbReference type="Proteomes" id="UP000824469">
    <property type="component" value="Unassembled WGS sequence"/>
</dbReference>
<proteinExistence type="predicted"/>
<evidence type="ECO:0000256" key="1">
    <source>
        <dbReference type="SAM" id="MobiDB-lite"/>
    </source>
</evidence>
<sequence>DSGLAAGLRQQRRGWRKRSGEREMGRRRGKGQERRRRVGGRVEEAGQCGRGWRGSCVGQRLEGGQEHVSISKDQINNLEPIPTSDQLVEAEVLSDLEDFDDEEPKEIGFGAKVGSLENKIMIETCSRPPVWMHQAEKHNNNEKNNWAWKCGGNGPRGRGTTADVPNRTLAISNHVSGHTCTRYPRKWGFFGFLTLHSKNIHAYKMSSKFKHDHHERIQEVAETSHGNHDHQNFIAISKYYAHNYMSDSGVLQQRSWLIKFRTLE</sequence>
<accession>A0AA38CHE0</accession>